<feature type="non-terminal residue" evidence="2">
    <location>
        <position position="178"/>
    </location>
</feature>
<dbReference type="Pfam" id="PF14200">
    <property type="entry name" value="RicinB_lectin_2"/>
    <property type="match status" value="1"/>
</dbReference>
<evidence type="ECO:0000259" key="1">
    <source>
        <dbReference type="Pfam" id="PF14200"/>
    </source>
</evidence>
<evidence type="ECO:0000313" key="3">
    <source>
        <dbReference type="Proteomes" id="UP000658690"/>
    </source>
</evidence>
<dbReference type="SUPFAM" id="SSF50370">
    <property type="entry name" value="Ricin B-like lectins"/>
    <property type="match status" value="1"/>
</dbReference>
<sequence>SFNVNRVKLWHYFGDTRQYHDVIVQLSNTEDFSSGVTTVFNNDTNNSAGQGAGVDNEYSETSAGKEIAFPTVNARYVRLWSNGSTANGSNHYVEVEIYKEDPITGKYFNIVNHTSGKCATNPGSSTSDGTIMVQSTCNGGTNQQWKFEPIGNGYYKVKNTASGKVLDNIGSTTNGTQI</sequence>
<dbReference type="RefSeq" id="WP_171692597.1">
    <property type="nucleotide sequence ID" value="NZ_WHOC01000155.1"/>
</dbReference>
<gene>
    <name evidence="2" type="ORF">GC102_28745</name>
</gene>
<dbReference type="EMBL" id="WHOC01000155">
    <property type="protein sequence ID" value="NOU89708.1"/>
    <property type="molecule type" value="Genomic_DNA"/>
</dbReference>
<dbReference type="Gene3D" id="2.60.120.260">
    <property type="entry name" value="Galactose-binding domain-like"/>
    <property type="match status" value="1"/>
</dbReference>
<name>A0ABX1ZCR6_9BACL</name>
<dbReference type="CDD" id="cd00161">
    <property type="entry name" value="beta-trefoil_Ricin-like"/>
    <property type="match status" value="1"/>
</dbReference>
<dbReference type="Proteomes" id="UP000658690">
    <property type="component" value="Unassembled WGS sequence"/>
</dbReference>
<comment type="caution">
    <text evidence="2">The sequence shown here is derived from an EMBL/GenBank/DDBJ whole genome shotgun (WGS) entry which is preliminary data.</text>
</comment>
<reference evidence="2 3" key="1">
    <citation type="submission" date="2019-10" db="EMBL/GenBank/DDBJ databases">
        <title>Description of Paenibacillus choica sp. nov.</title>
        <authorList>
            <person name="Carlier A."/>
            <person name="Qi S."/>
        </authorList>
    </citation>
    <scope>NUCLEOTIDE SEQUENCE [LARGE SCALE GENOMIC DNA]</scope>
    <source>
        <strain evidence="2 3">LMG 31460</strain>
    </source>
</reference>
<evidence type="ECO:0000313" key="2">
    <source>
        <dbReference type="EMBL" id="NOU89708.1"/>
    </source>
</evidence>
<dbReference type="Gene3D" id="2.80.10.50">
    <property type="match status" value="1"/>
</dbReference>
<dbReference type="InterPro" id="IPR035992">
    <property type="entry name" value="Ricin_B-like_lectins"/>
</dbReference>
<dbReference type="PROSITE" id="PS50231">
    <property type="entry name" value="RICIN_B_LECTIN"/>
    <property type="match status" value="1"/>
</dbReference>
<feature type="non-terminal residue" evidence="2">
    <location>
        <position position="1"/>
    </location>
</feature>
<feature type="domain" description="Ricin B lectin" evidence="1">
    <location>
        <begin position="104"/>
        <end position="178"/>
    </location>
</feature>
<organism evidence="2 3">
    <name type="scientific">Paenibacillus germinis</name>
    <dbReference type="NCBI Taxonomy" id="2654979"/>
    <lineage>
        <taxon>Bacteria</taxon>
        <taxon>Bacillati</taxon>
        <taxon>Bacillota</taxon>
        <taxon>Bacilli</taxon>
        <taxon>Bacillales</taxon>
        <taxon>Paenibacillaceae</taxon>
        <taxon>Paenibacillus</taxon>
    </lineage>
</organism>
<accession>A0ABX1ZCR6</accession>
<proteinExistence type="predicted"/>
<dbReference type="InterPro" id="IPR000772">
    <property type="entry name" value="Ricin_B_lectin"/>
</dbReference>
<protein>
    <recommendedName>
        <fullName evidence="1">Ricin B lectin domain-containing protein</fullName>
    </recommendedName>
</protein>
<keyword evidence="3" id="KW-1185">Reference proteome</keyword>